<evidence type="ECO:0000313" key="1">
    <source>
        <dbReference type="EMBL" id="GJT96241.1"/>
    </source>
</evidence>
<accession>A0ABQ5I7V7</accession>
<dbReference type="EMBL" id="BQNB010020462">
    <property type="protein sequence ID" value="GJT96241.1"/>
    <property type="molecule type" value="Genomic_DNA"/>
</dbReference>
<proteinExistence type="predicted"/>
<evidence type="ECO:0000313" key="2">
    <source>
        <dbReference type="Proteomes" id="UP001151760"/>
    </source>
</evidence>
<dbReference type="Proteomes" id="UP001151760">
    <property type="component" value="Unassembled WGS sequence"/>
</dbReference>
<reference evidence="1" key="2">
    <citation type="submission" date="2022-01" db="EMBL/GenBank/DDBJ databases">
        <authorList>
            <person name="Yamashiro T."/>
            <person name="Shiraishi A."/>
            <person name="Satake H."/>
            <person name="Nakayama K."/>
        </authorList>
    </citation>
    <scope>NUCLEOTIDE SEQUENCE</scope>
</reference>
<protein>
    <submittedName>
        <fullName evidence="1">Uncharacterized protein</fullName>
    </submittedName>
</protein>
<gene>
    <name evidence="1" type="ORF">Tco_1091759</name>
</gene>
<keyword evidence="2" id="KW-1185">Reference proteome</keyword>
<sequence>MWVGIVWAELSLDRIFLSQVSSKSLGPAPLLAVESRYESVSSLDPPPVLLPAPPLNHLLDPPPDLRLVFL</sequence>
<reference evidence="1" key="1">
    <citation type="journal article" date="2022" name="Int. J. Mol. Sci.">
        <title>Draft Genome of Tanacetum Coccineum: Genomic Comparison of Closely Related Tanacetum-Family Plants.</title>
        <authorList>
            <person name="Yamashiro T."/>
            <person name="Shiraishi A."/>
            <person name="Nakayama K."/>
            <person name="Satake H."/>
        </authorList>
    </citation>
    <scope>NUCLEOTIDE SEQUENCE</scope>
</reference>
<name>A0ABQ5I7V7_9ASTR</name>
<comment type="caution">
    <text evidence="1">The sequence shown here is derived from an EMBL/GenBank/DDBJ whole genome shotgun (WGS) entry which is preliminary data.</text>
</comment>
<organism evidence="1 2">
    <name type="scientific">Tanacetum coccineum</name>
    <dbReference type="NCBI Taxonomy" id="301880"/>
    <lineage>
        <taxon>Eukaryota</taxon>
        <taxon>Viridiplantae</taxon>
        <taxon>Streptophyta</taxon>
        <taxon>Embryophyta</taxon>
        <taxon>Tracheophyta</taxon>
        <taxon>Spermatophyta</taxon>
        <taxon>Magnoliopsida</taxon>
        <taxon>eudicotyledons</taxon>
        <taxon>Gunneridae</taxon>
        <taxon>Pentapetalae</taxon>
        <taxon>asterids</taxon>
        <taxon>campanulids</taxon>
        <taxon>Asterales</taxon>
        <taxon>Asteraceae</taxon>
        <taxon>Asteroideae</taxon>
        <taxon>Anthemideae</taxon>
        <taxon>Anthemidinae</taxon>
        <taxon>Tanacetum</taxon>
    </lineage>
</organism>